<dbReference type="HAMAP" id="MF_00274">
    <property type="entry name" value="DNA_YbaB_EbfC"/>
    <property type="match status" value="1"/>
</dbReference>
<dbReference type="GO" id="GO:0003677">
    <property type="term" value="F:DNA binding"/>
    <property type="evidence" value="ECO:0007669"/>
    <property type="project" value="UniProtKB-KW"/>
</dbReference>
<dbReference type="Gene3D" id="3.30.1310.10">
    <property type="entry name" value="Nucleoid-associated protein YbaB-like domain"/>
    <property type="match status" value="1"/>
</dbReference>
<sequence>MLRQAQQLQAKLAKIQDELENEVVSGTAGGGVVKASVTGKLKVKSIEIAPEVVDPQDVEMLNDLVLAAINDALDKAQELAQSRLGAITGGMNIPGIM</sequence>
<gene>
    <name evidence="2" type="ORF">METZ01_LOCUS446334</name>
</gene>
<dbReference type="EMBL" id="UINC01182976">
    <property type="protein sequence ID" value="SVD93480.1"/>
    <property type="molecule type" value="Genomic_DNA"/>
</dbReference>
<dbReference type="GO" id="GO:0005829">
    <property type="term" value="C:cytosol"/>
    <property type="evidence" value="ECO:0007669"/>
    <property type="project" value="TreeGrafter"/>
</dbReference>
<evidence type="ECO:0008006" key="3">
    <source>
        <dbReference type="Google" id="ProtNLM"/>
    </source>
</evidence>
<dbReference type="PIRSF" id="PIRSF004555">
    <property type="entry name" value="UCP004555"/>
    <property type="match status" value="1"/>
</dbReference>
<organism evidence="2">
    <name type="scientific">marine metagenome</name>
    <dbReference type="NCBI Taxonomy" id="408172"/>
    <lineage>
        <taxon>unclassified sequences</taxon>
        <taxon>metagenomes</taxon>
        <taxon>ecological metagenomes</taxon>
    </lineage>
</organism>
<keyword evidence="1" id="KW-0238">DNA-binding</keyword>
<name>A0A382ZDW0_9ZZZZ</name>
<dbReference type="InterPro" id="IPR036894">
    <property type="entry name" value="YbaB-like_sf"/>
</dbReference>
<proteinExistence type="inferred from homology"/>
<evidence type="ECO:0000313" key="2">
    <source>
        <dbReference type="EMBL" id="SVD93480.1"/>
    </source>
</evidence>
<dbReference type="AlphaFoldDB" id="A0A382ZDW0"/>
<protein>
    <recommendedName>
        <fullName evidence="3">Nucleoid-associated protein</fullName>
    </recommendedName>
</protein>
<accession>A0A382ZDW0</accession>
<dbReference type="PANTHER" id="PTHR33449:SF1">
    <property type="entry name" value="NUCLEOID-ASSOCIATED PROTEIN YBAB"/>
    <property type="match status" value="1"/>
</dbReference>
<dbReference type="NCBIfam" id="TIGR00103">
    <property type="entry name" value="DNA_YbaB_EbfC"/>
    <property type="match status" value="1"/>
</dbReference>
<dbReference type="PANTHER" id="PTHR33449">
    <property type="entry name" value="NUCLEOID-ASSOCIATED PROTEIN YBAB"/>
    <property type="match status" value="1"/>
</dbReference>
<evidence type="ECO:0000256" key="1">
    <source>
        <dbReference type="ARBA" id="ARBA00023125"/>
    </source>
</evidence>
<dbReference type="Pfam" id="PF02575">
    <property type="entry name" value="YbaB_DNA_bd"/>
    <property type="match status" value="1"/>
</dbReference>
<dbReference type="InterPro" id="IPR004401">
    <property type="entry name" value="YbaB/EbfC"/>
</dbReference>
<dbReference type="SUPFAM" id="SSF82607">
    <property type="entry name" value="YbaB-like"/>
    <property type="match status" value="1"/>
</dbReference>
<reference evidence="2" key="1">
    <citation type="submission" date="2018-05" db="EMBL/GenBank/DDBJ databases">
        <authorList>
            <person name="Lanie J.A."/>
            <person name="Ng W.-L."/>
            <person name="Kazmierczak K.M."/>
            <person name="Andrzejewski T.M."/>
            <person name="Davidsen T.M."/>
            <person name="Wayne K.J."/>
            <person name="Tettelin H."/>
            <person name="Glass J.I."/>
            <person name="Rusch D."/>
            <person name="Podicherti R."/>
            <person name="Tsui H.-C.T."/>
            <person name="Winkler M.E."/>
        </authorList>
    </citation>
    <scope>NUCLEOTIDE SEQUENCE</scope>
</reference>